<dbReference type="GO" id="GO:0005886">
    <property type="term" value="C:plasma membrane"/>
    <property type="evidence" value="ECO:0007669"/>
    <property type="project" value="TreeGrafter"/>
</dbReference>
<dbReference type="RefSeq" id="WP_076422595.1">
    <property type="nucleotide sequence ID" value="NZ_FTNM01000004.1"/>
</dbReference>
<keyword evidence="1" id="KW-0472">Membrane</keyword>
<reference evidence="4" key="1">
    <citation type="submission" date="2017-01" db="EMBL/GenBank/DDBJ databases">
        <authorList>
            <person name="Varghese N."/>
            <person name="Submissions S."/>
        </authorList>
    </citation>
    <scope>NUCLEOTIDE SEQUENCE [LARGE SCALE GENOMIC DNA]</scope>
    <source>
        <strain evidence="4">DM9</strain>
    </source>
</reference>
<feature type="domain" description="DUF218" evidence="2">
    <location>
        <begin position="76"/>
        <end position="244"/>
    </location>
</feature>
<accession>A0A1N6ZAX2</accession>
<dbReference type="InterPro" id="IPR003848">
    <property type="entry name" value="DUF218"/>
</dbReference>
<proteinExistence type="predicted"/>
<keyword evidence="4" id="KW-1185">Reference proteome</keyword>
<dbReference type="InterPro" id="IPR014729">
    <property type="entry name" value="Rossmann-like_a/b/a_fold"/>
</dbReference>
<dbReference type="EMBL" id="FTNM01000004">
    <property type="protein sequence ID" value="SIR23955.1"/>
    <property type="molecule type" value="Genomic_DNA"/>
</dbReference>
<dbReference type="Gene3D" id="3.40.50.620">
    <property type="entry name" value="HUPs"/>
    <property type="match status" value="1"/>
</dbReference>
<sequence length="254" mass="29024">MFFVLSKLLQYFLMPIIWIAILLLLAIFLKSAKWRRITLVTATVLLLVFSNPFLANVTMRAWELEAVPLVQVENYDVAIILTGVTQAIGFADDRVHTNKGADRFLHPLKLYRMGKVDKFLITGGIGTVALDRRPEAEMLQEILLLAGVPQEDIIIETRSDNTYQNAIFTGDVLQKHPELQRRLLVTSAFHMRRSKACFDKAGIATDVFPTDFYTSEIRYTPDELLIPNPDAFRLWHRIIHEVTGFVIYKLVGYA</sequence>
<evidence type="ECO:0000259" key="2">
    <source>
        <dbReference type="Pfam" id="PF02698"/>
    </source>
</evidence>
<feature type="transmembrane region" description="Helical" evidence="1">
    <location>
        <begin position="12"/>
        <end position="29"/>
    </location>
</feature>
<protein>
    <submittedName>
        <fullName evidence="3">Uncharacterized SAM-binding protein YcdF, DUF218 family</fullName>
    </submittedName>
</protein>
<gene>
    <name evidence="3" type="ORF">SAMN05421545_2869</name>
</gene>
<dbReference type="Pfam" id="PF02698">
    <property type="entry name" value="DUF218"/>
    <property type="match status" value="1"/>
</dbReference>
<dbReference type="InterPro" id="IPR051599">
    <property type="entry name" value="Cell_Envelope_Assoc"/>
</dbReference>
<dbReference type="Proteomes" id="UP000185924">
    <property type="component" value="Unassembled WGS sequence"/>
</dbReference>
<dbReference type="STRING" id="1077936.SAMN05421545_2869"/>
<keyword evidence="1" id="KW-0812">Transmembrane</keyword>
<dbReference type="PANTHER" id="PTHR30336">
    <property type="entry name" value="INNER MEMBRANE PROTEIN, PROBABLE PERMEASE"/>
    <property type="match status" value="1"/>
</dbReference>
<dbReference type="AlphaFoldDB" id="A0A1N6ZAX2"/>
<organism evidence="3 4">
    <name type="scientific">Pontibacter lucknowensis</name>
    <dbReference type="NCBI Taxonomy" id="1077936"/>
    <lineage>
        <taxon>Bacteria</taxon>
        <taxon>Pseudomonadati</taxon>
        <taxon>Bacteroidota</taxon>
        <taxon>Cytophagia</taxon>
        <taxon>Cytophagales</taxon>
        <taxon>Hymenobacteraceae</taxon>
        <taxon>Pontibacter</taxon>
    </lineage>
</organism>
<evidence type="ECO:0000256" key="1">
    <source>
        <dbReference type="SAM" id="Phobius"/>
    </source>
</evidence>
<feature type="transmembrane region" description="Helical" evidence="1">
    <location>
        <begin position="36"/>
        <end position="54"/>
    </location>
</feature>
<dbReference type="CDD" id="cd06259">
    <property type="entry name" value="YdcF-like"/>
    <property type="match status" value="1"/>
</dbReference>
<name>A0A1N6ZAX2_9BACT</name>
<keyword evidence="1" id="KW-1133">Transmembrane helix</keyword>
<dbReference type="OrthoDB" id="9782395at2"/>
<evidence type="ECO:0000313" key="3">
    <source>
        <dbReference type="EMBL" id="SIR23955.1"/>
    </source>
</evidence>
<dbReference type="PANTHER" id="PTHR30336:SF20">
    <property type="entry name" value="DUF218 DOMAIN-CONTAINING PROTEIN"/>
    <property type="match status" value="1"/>
</dbReference>
<evidence type="ECO:0000313" key="4">
    <source>
        <dbReference type="Proteomes" id="UP000185924"/>
    </source>
</evidence>